<dbReference type="Gene3D" id="1.10.1040.10">
    <property type="entry name" value="N-(1-d-carboxylethyl)-l-norvaline Dehydrogenase, domain 2"/>
    <property type="match status" value="1"/>
</dbReference>
<dbReference type="Pfam" id="PF14833">
    <property type="entry name" value="NAD_binding_11"/>
    <property type="match status" value="1"/>
</dbReference>
<dbReference type="InterPro" id="IPR015815">
    <property type="entry name" value="HIBADH-related"/>
</dbReference>
<dbReference type="RefSeq" id="WP_406854228.1">
    <property type="nucleotide sequence ID" value="NZ_CP157484.1"/>
</dbReference>
<dbReference type="Gene3D" id="3.40.50.720">
    <property type="entry name" value="NAD(P)-binding Rossmann-like Domain"/>
    <property type="match status" value="1"/>
</dbReference>
<proteinExistence type="predicted"/>
<evidence type="ECO:0000259" key="5">
    <source>
        <dbReference type="Pfam" id="PF14833"/>
    </source>
</evidence>
<feature type="active site" evidence="3">
    <location>
        <position position="170"/>
    </location>
</feature>
<gene>
    <name evidence="6" type="ORF">ABEG18_16940</name>
</gene>
<dbReference type="EMBL" id="CP157484">
    <property type="protein sequence ID" value="XBO37408.1"/>
    <property type="molecule type" value="Genomic_DNA"/>
</dbReference>
<dbReference type="GO" id="GO:0050661">
    <property type="term" value="F:NADP binding"/>
    <property type="evidence" value="ECO:0007669"/>
    <property type="project" value="InterPro"/>
</dbReference>
<dbReference type="GO" id="GO:0016491">
    <property type="term" value="F:oxidoreductase activity"/>
    <property type="evidence" value="ECO:0007669"/>
    <property type="project" value="UniProtKB-KW"/>
</dbReference>
<sequence length="297" mass="30424">MNIGLCGTGRMGAAIAHRLLSVGHTVTVWNRDKAKTKPLAEAGAAVASTPAALAAACDLTITMLLDDAALDAVYSGPDGVLSADLGGKAVMDMSTVLPETEERIGAATQARGAAFVECPVGGTVGPARDGKLFGLVGGEDADVARLRPVLDQLCRRVEHVGPVGSGARLKLAINLPLLVYWQSLGEALALCKPLNLPPERLVDIMADTSGTTNGMKLRAPDIAKALAGQPLGAPAFDVRAARKDLATMVAYARTLGLELPTAQGALGSFTEAAQSGLEGQDAISVPVRWAGKTGARS</sequence>
<dbReference type="InterPro" id="IPR051265">
    <property type="entry name" value="HIBADH-related_NP60_sf"/>
</dbReference>
<dbReference type="PANTHER" id="PTHR43580">
    <property type="entry name" value="OXIDOREDUCTASE GLYR1-RELATED"/>
    <property type="match status" value="1"/>
</dbReference>
<dbReference type="AlphaFoldDB" id="A0AAU7JAL8"/>
<dbReference type="Pfam" id="PF03446">
    <property type="entry name" value="NAD_binding_2"/>
    <property type="match status" value="1"/>
</dbReference>
<name>A0AAU7JAL8_9HYPH</name>
<feature type="domain" description="6-phosphogluconate dehydrogenase NADP-binding" evidence="4">
    <location>
        <begin position="2"/>
        <end position="161"/>
    </location>
</feature>
<reference evidence="6" key="1">
    <citation type="submission" date="2024-05" db="EMBL/GenBank/DDBJ databases">
        <authorList>
            <person name="Kim S."/>
            <person name="Heo J."/>
            <person name="Choi H."/>
            <person name="Choi Y."/>
            <person name="Kwon S.-W."/>
            <person name="Kim Y."/>
        </authorList>
    </citation>
    <scope>NUCLEOTIDE SEQUENCE</scope>
    <source>
        <strain evidence="6">KACC 23698</strain>
    </source>
</reference>
<dbReference type="InterPro" id="IPR036291">
    <property type="entry name" value="NAD(P)-bd_dom_sf"/>
</dbReference>
<dbReference type="EC" id="1.1.-.-" evidence="6"/>
<accession>A0AAU7JAL8</accession>
<evidence type="ECO:0000256" key="1">
    <source>
        <dbReference type="ARBA" id="ARBA00023002"/>
    </source>
</evidence>
<protein>
    <submittedName>
        <fullName evidence="6">NAD(P)-dependent oxidoreductase</fullName>
        <ecNumber evidence="6">1.1.-.-</ecNumber>
    </submittedName>
</protein>
<dbReference type="SUPFAM" id="SSF48179">
    <property type="entry name" value="6-phosphogluconate dehydrogenase C-terminal domain-like"/>
    <property type="match status" value="1"/>
</dbReference>
<dbReference type="InterPro" id="IPR013328">
    <property type="entry name" value="6PGD_dom2"/>
</dbReference>
<dbReference type="PANTHER" id="PTHR43580:SF2">
    <property type="entry name" value="CYTOKINE-LIKE NUCLEAR FACTOR N-PAC"/>
    <property type="match status" value="1"/>
</dbReference>
<organism evidence="6">
    <name type="scientific">Alsobacter sp. KACC 23698</name>
    <dbReference type="NCBI Taxonomy" id="3149229"/>
    <lineage>
        <taxon>Bacteria</taxon>
        <taxon>Pseudomonadati</taxon>
        <taxon>Pseudomonadota</taxon>
        <taxon>Alphaproteobacteria</taxon>
        <taxon>Hyphomicrobiales</taxon>
        <taxon>Alsobacteraceae</taxon>
        <taxon>Alsobacter</taxon>
    </lineage>
</organism>
<evidence type="ECO:0000256" key="2">
    <source>
        <dbReference type="ARBA" id="ARBA00023027"/>
    </source>
</evidence>
<dbReference type="InterPro" id="IPR029154">
    <property type="entry name" value="HIBADH-like_NADP-bd"/>
</dbReference>
<feature type="domain" description="3-hydroxyisobutyrate dehydrogenase-like NAD-binding" evidence="5">
    <location>
        <begin position="164"/>
        <end position="282"/>
    </location>
</feature>
<keyword evidence="1 6" id="KW-0560">Oxidoreductase</keyword>
<dbReference type="GO" id="GO:0051287">
    <property type="term" value="F:NAD binding"/>
    <property type="evidence" value="ECO:0007669"/>
    <property type="project" value="InterPro"/>
</dbReference>
<dbReference type="InterPro" id="IPR006115">
    <property type="entry name" value="6PGDH_NADP-bd"/>
</dbReference>
<evidence type="ECO:0000313" key="6">
    <source>
        <dbReference type="EMBL" id="XBO37408.1"/>
    </source>
</evidence>
<evidence type="ECO:0000256" key="3">
    <source>
        <dbReference type="PIRSR" id="PIRSR000103-1"/>
    </source>
</evidence>
<dbReference type="PIRSF" id="PIRSF000103">
    <property type="entry name" value="HIBADH"/>
    <property type="match status" value="1"/>
</dbReference>
<dbReference type="SUPFAM" id="SSF51735">
    <property type="entry name" value="NAD(P)-binding Rossmann-fold domains"/>
    <property type="match status" value="1"/>
</dbReference>
<dbReference type="InterPro" id="IPR008927">
    <property type="entry name" value="6-PGluconate_DH-like_C_sf"/>
</dbReference>
<keyword evidence="2" id="KW-0520">NAD</keyword>
<evidence type="ECO:0000259" key="4">
    <source>
        <dbReference type="Pfam" id="PF03446"/>
    </source>
</evidence>